<dbReference type="EMBL" id="JAQQBZ010000041">
    <property type="protein sequence ID" value="MFM0598080.1"/>
    <property type="molecule type" value="Genomic_DNA"/>
</dbReference>
<dbReference type="RefSeq" id="WP_408219416.1">
    <property type="nucleotide sequence ID" value="NZ_JAQQBZ010000041.1"/>
</dbReference>
<keyword evidence="3" id="KW-1185">Reference proteome</keyword>
<sequence>MKSRFATVIMFASSVGWAAPPSKNLVKSCLQARSVSLSVTIRNINVEEVFQEDGYADGFNASYIFKYEGVDMGYAERKRDQALIYSGKLYRLSNSIPIGSNSEVKSTAFNPTLAQWSLAKEGKQQYFCVGFNFYGLGQSGSFQNVHGGYLLNLKNRDVYFAVRDIRQ</sequence>
<proteinExistence type="predicted"/>
<evidence type="ECO:0000313" key="2">
    <source>
        <dbReference type="EMBL" id="MFM0598080.1"/>
    </source>
</evidence>
<dbReference type="Proteomes" id="UP001629367">
    <property type="component" value="Unassembled WGS sequence"/>
</dbReference>
<accession>A0ABW9DIU2</accession>
<gene>
    <name evidence="2" type="ORF">PQQ68_34105</name>
</gene>
<comment type="caution">
    <text evidence="2">The sequence shown here is derived from an EMBL/GenBank/DDBJ whole genome shotgun (WGS) entry which is preliminary data.</text>
</comment>
<feature type="signal peptide" evidence="1">
    <location>
        <begin position="1"/>
        <end position="18"/>
    </location>
</feature>
<protein>
    <submittedName>
        <fullName evidence="2">Uncharacterized protein</fullName>
    </submittedName>
</protein>
<reference evidence="2 3" key="1">
    <citation type="journal article" date="2024" name="Chem. Sci.">
        <title>Discovery of megapolipeptins by genome mining of a Burkholderiales bacteria collection.</title>
        <authorList>
            <person name="Paulo B.S."/>
            <person name="Recchia M.J.J."/>
            <person name="Lee S."/>
            <person name="Fergusson C.H."/>
            <person name="Romanowski S.B."/>
            <person name="Hernandez A."/>
            <person name="Krull N."/>
            <person name="Liu D.Y."/>
            <person name="Cavanagh H."/>
            <person name="Bos A."/>
            <person name="Gray C.A."/>
            <person name="Murphy B.T."/>
            <person name="Linington R.G."/>
            <person name="Eustaquio A.S."/>
        </authorList>
    </citation>
    <scope>NUCLEOTIDE SEQUENCE [LARGE SCALE GENOMIC DNA]</scope>
    <source>
        <strain evidence="2 3">RL17-335-BIF-A</strain>
    </source>
</reference>
<organism evidence="2 3">
    <name type="scientific">Paraburkholderia dilworthii</name>
    <dbReference type="NCBI Taxonomy" id="948106"/>
    <lineage>
        <taxon>Bacteria</taxon>
        <taxon>Pseudomonadati</taxon>
        <taxon>Pseudomonadota</taxon>
        <taxon>Betaproteobacteria</taxon>
        <taxon>Burkholderiales</taxon>
        <taxon>Burkholderiaceae</taxon>
        <taxon>Paraburkholderia</taxon>
    </lineage>
</organism>
<feature type="chain" id="PRO_5045813528" evidence="1">
    <location>
        <begin position="19"/>
        <end position="167"/>
    </location>
</feature>
<keyword evidence="1" id="KW-0732">Signal</keyword>
<name>A0ABW9DIU2_9BURK</name>
<evidence type="ECO:0000313" key="3">
    <source>
        <dbReference type="Proteomes" id="UP001629367"/>
    </source>
</evidence>
<evidence type="ECO:0000256" key="1">
    <source>
        <dbReference type="SAM" id="SignalP"/>
    </source>
</evidence>